<evidence type="ECO:0000256" key="1">
    <source>
        <dbReference type="SAM" id="MobiDB-lite"/>
    </source>
</evidence>
<protein>
    <submittedName>
        <fullName evidence="2">Uncharacterized protein</fullName>
    </submittedName>
</protein>
<feature type="region of interest" description="Disordered" evidence="1">
    <location>
        <begin position="20"/>
        <end position="49"/>
    </location>
</feature>
<evidence type="ECO:0000313" key="2">
    <source>
        <dbReference type="EMBL" id="AKN39113.1"/>
    </source>
</evidence>
<reference evidence="2" key="1">
    <citation type="journal article" date="2015" name="MBio">
        <title>Eco-Evolutionary Dynamics of Episomes among Ecologically Cohesive Bacterial Populations.</title>
        <authorList>
            <person name="Xue H."/>
            <person name="Cordero O.X."/>
            <person name="Camas F.M."/>
            <person name="Trimble W."/>
            <person name="Meyer F."/>
            <person name="Guglielmini J."/>
            <person name="Rocha E.P."/>
            <person name="Polz M.F."/>
        </authorList>
    </citation>
    <scope>NUCLEOTIDE SEQUENCE</scope>
    <source>
        <strain evidence="2">FF_307</strain>
    </source>
</reference>
<proteinExistence type="predicted"/>
<dbReference type="AlphaFoldDB" id="A0A0H3ZRW0"/>
<name>A0A0H3ZRW0_9VIBR</name>
<accession>A0A0H3ZRW0</accession>
<organism evidence="2">
    <name type="scientific">Vibrio sp. FF_307</name>
    <dbReference type="NCBI Taxonomy" id="1652834"/>
    <lineage>
        <taxon>Bacteria</taxon>
        <taxon>Pseudomonadati</taxon>
        <taxon>Pseudomonadota</taxon>
        <taxon>Gammaproteobacteria</taxon>
        <taxon>Vibrionales</taxon>
        <taxon>Vibrionaceae</taxon>
        <taxon>Vibrio</taxon>
    </lineage>
</organism>
<dbReference type="EMBL" id="KP795635">
    <property type="protein sequence ID" value="AKN39113.1"/>
    <property type="molecule type" value="Genomic_DNA"/>
</dbReference>
<sequence length="49" mass="5714">MVKALIRTTQHRPRIFQRWHGKGTNSELSKPATDQGIFQRWHGKGTNQN</sequence>